<evidence type="ECO:0000313" key="1">
    <source>
        <dbReference type="EMBL" id="JAD17838.1"/>
    </source>
</evidence>
<name>A0A0A9U811_ARUDO</name>
<reference evidence="1" key="2">
    <citation type="journal article" date="2015" name="Data Brief">
        <title>Shoot transcriptome of the giant reed, Arundo donax.</title>
        <authorList>
            <person name="Barrero R.A."/>
            <person name="Guerrero F.D."/>
            <person name="Moolhuijzen P."/>
            <person name="Goolsby J.A."/>
            <person name="Tidwell J."/>
            <person name="Bellgard S.E."/>
            <person name="Bellgard M.I."/>
        </authorList>
    </citation>
    <scope>NUCLEOTIDE SEQUENCE</scope>
    <source>
        <tissue evidence="1">Shoot tissue taken approximately 20 cm above the soil surface</tissue>
    </source>
</reference>
<dbReference type="AlphaFoldDB" id="A0A0A9U811"/>
<protein>
    <submittedName>
        <fullName evidence="1">Uncharacterized protein</fullName>
    </submittedName>
</protein>
<reference evidence="1" key="1">
    <citation type="submission" date="2014-09" db="EMBL/GenBank/DDBJ databases">
        <authorList>
            <person name="Magalhaes I.L.F."/>
            <person name="Oliveira U."/>
            <person name="Santos F.R."/>
            <person name="Vidigal T.H.D.A."/>
            <person name="Brescovit A.D."/>
            <person name="Santos A.J."/>
        </authorList>
    </citation>
    <scope>NUCLEOTIDE SEQUENCE</scope>
    <source>
        <tissue evidence="1">Shoot tissue taken approximately 20 cm above the soil surface</tissue>
    </source>
</reference>
<proteinExistence type="predicted"/>
<accession>A0A0A9U811</accession>
<sequence>MARSHSAISTVMRQTIIQPTEAGHYYKNTRPRLLDESQMQQGWLRKTACVPSLGSCKNGIV</sequence>
<dbReference type="EMBL" id="GBRH01280057">
    <property type="protein sequence ID" value="JAD17838.1"/>
    <property type="molecule type" value="Transcribed_RNA"/>
</dbReference>
<organism evidence="1">
    <name type="scientific">Arundo donax</name>
    <name type="common">Giant reed</name>
    <name type="synonym">Donax arundinaceus</name>
    <dbReference type="NCBI Taxonomy" id="35708"/>
    <lineage>
        <taxon>Eukaryota</taxon>
        <taxon>Viridiplantae</taxon>
        <taxon>Streptophyta</taxon>
        <taxon>Embryophyta</taxon>
        <taxon>Tracheophyta</taxon>
        <taxon>Spermatophyta</taxon>
        <taxon>Magnoliopsida</taxon>
        <taxon>Liliopsida</taxon>
        <taxon>Poales</taxon>
        <taxon>Poaceae</taxon>
        <taxon>PACMAD clade</taxon>
        <taxon>Arundinoideae</taxon>
        <taxon>Arundineae</taxon>
        <taxon>Arundo</taxon>
    </lineage>
</organism>